<protein>
    <submittedName>
        <fullName evidence="2">Uncharacterized protein</fullName>
    </submittedName>
</protein>
<proteinExistence type="predicted"/>
<keyword evidence="3" id="KW-1185">Reference proteome</keyword>
<reference evidence="2 3" key="1">
    <citation type="journal article" date="2021" name="Elife">
        <title>Chloroplast acquisition without the gene transfer in kleptoplastic sea slugs, Plakobranchus ocellatus.</title>
        <authorList>
            <person name="Maeda T."/>
            <person name="Takahashi S."/>
            <person name="Yoshida T."/>
            <person name="Shimamura S."/>
            <person name="Takaki Y."/>
            <person name="Nagai Y."/>
            <person name="Toyoda A."/>
            <person name="Suzuki Y."/>
            <person name="Arimoto A."/>
            <person name="Ishii H."/>
            <person name="Satoh N."/>
            <person name="Nishiyama T."/>
            <person name="Hasebe M."/>
            <person name="Maruyama T."/>
            <person name="Minagawa J."/>
            <person name="Obokata J."/>
            <person name="Shigenobu S."/>
        </authorList>
    </citation>
    <scope>NUCLEOTIDE SEQUENCE [LARGE SCALE GENOMIC DNA]</scope>
</reference>
<comment type="caution">
    <text evidence="2">The sequence shown here is derived from an EMBL/GenBank/DDBJ whole genome shotgun (WGS) entry which is preliminary data.</text>
</comment>
<evidence type="ECO:0000313" key="2">
    <source>
        <dbReference type="EMBL" id="GFN98680.1"/>
    </source>
</evidence>
<accession>A0AAV3ZVX5</accession>
<gene>
    <name evidence="2" type="ORF">PoB_002518600</name>
</gene>
<dbReference type="AlphaFoldDB" id="A0AAV3ZVX5"/>
<organism evidence="2 3">
    <name type="scientific">Plakobranchus ocellatus</name>
    <dbReference type="NCBI Taxonomy" id="259542"/>
    <lineage>
        <taxon>Eukaryota</taxon>
        <taxon>Metazoa</taxon>
        <taxon>Spiralia</taxon>
        <taxon>Lophotrochozoa</taxon>
        <taxon>Mollusca</taxon>
        <taxon>Gastropoda</taxon>
        <taxon>Heterobranchia</taxon>
        <taxon>Euthyneura</taxon>
        <taxon>Panpulmonata</taxon>
        <taxon>Sacoglossa</taxon>
        <taxon>Placobranchoidea</taxon>
        <taxon>Plakobranchidae</taxon>
        <taxon>Plakobranchus</taxon>
    </lineage>
</organism>
<dbReference type="Proteomes" id="UP000735302">
    <property type="component" value="Unassembled WGS sequence"/>
</dbReference>
<evidence type="ECO:0000313" key="3">
    <source>
        <dbReference type="Proteomes" id="UP000735302"/>
    </source>
</evidence>
<name>A0AAV3ZVX5_9GAST</name>
<evidence type="ECO:0000256" key="1">
    <source>
        <dbReference type="SAM" id="MobiDB-lite"/>
    </source>
</evidence>
<feature type="region of interest" description="Disordered" evidence="1">
    <location>
        <begin position="1"/>
        <end position="93"/>
    </location>
</feature>
<dbReference type="EMBL" id="BLXT01002861">
    <property type="protein sequence ID" value="GFN98680.1"/>
    <property type="molecule type" value="Genomic_DNA"/>
</dbReference>
<sequence>MKKQTTSHRLNNQLINLPIDRHQPPKPRRLTDNYPFNRPNEQSAKQLNYQPNERPNEQSLNRPNQPTNRPTHYQPTNKSANKPTNSSTKQLIS</sequence>
<feature type="compositionally biased region" description="Polar residues" evidence="1">
    <location>
        <begin position="39"/>
        <end position="93"/>
    </location>
</feature>